<dbReference type="AlphaFoldDB" id="A0A016SFA0"/>
<feature type="compositionally biased region" description="Low complexity" evidence="2">
    <location>
        <begin position="189"/>
        <end position="202"/>
    </location>
</feature>
<dbReference type="InterPro" id="IPR005312">
    <property type="entry name" value="DUF1759"/>
</dbReference>
<dbReference type="EMBL" id="JARK01001569">
    <property type="protein sequence ID" value="EYB89290.1"/>
    <property type="molecule type" value="Genomic_DNA"/>
</dbReference>
<feature type="region of interest" description="Disordered" evidence="2">
    <location>
        <begin position="121"/>
        <end position="244"/>
    </location>
</feature>
<dbReference type="STRING" id="53326.A0A016SFA0"/>
<evidence type="ECO:0008006" key="5">
    <source>
        <dbReference type="Google" id="ProtNLM"/>
    </source>
</evidence>
<comment type="caution">
    <text evidence="3">The sequence shown here is derived from an EMBL/GenBank/DDBJ whole genome shotgun (WGS) entry which is preliminary data.</text>
</comment>
<dbReference type="PANTHER" id="PTHR24637:SF388">
    <property type="entry name" value="NEMATODE CUTICLE COLLAGEN N-TERMINAL DOMAIN-CONTAINING PROTEIN"/>
    <property type="match status" value="1"/>
</dbReference>
<dbReference type="Proteomes" id="UP000024635">
    <property type="component" value="Unassembled WGS sequence"/>
</dbReference>
<keyword evidence="4" id="KW-1185">Reference proteome</keyword>
<gene>
    <name evidence="3" type="primary">Acey_s0233.g3081</name>
    <name evidence="3" type="ORF">Y032_0233g3081</name>
</gene>
<reference evidence="4" key="1">
    <citation type="journal article" date="2015" name="Nat. Genet.">
        <title>The genome and transcriptome of the zoonotic hookworm Ancylostoma ceylanicum identify infection-specific gene families.</title>
        <authorList>
            <person name="Schwarz E.M."/>
            <person name="Hu Y."/>
            <person name="Antoshechkin I."/>
            <person name="Miller M.M."/>
            <person name="Sternberg P.W."/>
            <person name="Aroian R.V."/>
        </authorList>
    </citation>
    <scope>NUCLEOTIDE SEQUENCE</scope>
    <source>
        <strain evidence="4">HY135</strain>
    </source>
</reference>
<protein>
    <recommendedName>
        <fullName evidence="5">Collagen triple helix repeat protein</fullName>
    </recommendedName>
</protein>
<dbReference type="Pfam" id="PF03564">
    <property type="entry name" value="DUF1759"/>
    <property type="match status" value="1"/>
</dbReference>
<proteinExistence type="predicted"/>
<evidence type="ECO:0000313" key="3">
    <source>
        <dbReference type="EMBL" id="EYB89290.1"/>
    </source>
</evidence>
<dbReference type="PANTHER" id="PTHR24637">
    <property type="entry name" value="COLLAGEN"/>
    <property type="match status" value="1"/>
</dbReference>
<sequence>MPTKQPIRLPKFELPKFNGELECFPEFWDVFSAAVHGNNSVPDTLKFLHLKNCLQGDAELVIRGLGMTEDSYNNAINLLHQRVSCVNTLAISEGRLESALSTCAPRDIGCVRCPAGPPGFPGLAGKKGPKGPPGLPGSPGFSPKRGPPGLQGPRGDQGLPGLKGESGERGPPGRNGVIPVRKRGPAGPPGKLGKPGNPGKPGIRAQDGLPGAMGPIGLPGYAGERGKPGQQGIRGRTGPPGHDAGYCTCPRRTMLYSKNAKT</sequence>
<accession>A0A016SFA0</accession>
<evidence type="ECO:0000256" key="2">
    <source>
        <dbReference type="SAM" id="MobiDB-lite"/>
    </source>
</evidence>
<organism evidence="3 4">
    <name type="scientific">Ancylostoma ceylanicum</name>
    <dbReference type="NCBI Taxonomy" id="53326"/>
    <lineage>
        <taxon>Eukaryota</taxon>
        <taxon>Metazoa</taxon>
        <taxon>Ecdysozoa</taxon>
        <taxon>Nematoda</taxon>
        <taxon>Chromadorea</taxon>
        <taxon>Rhabditida</taxon>
        <taxon>Rhabditina</taxon>
        <taxon>Rhabditomorpha</taxon>
        <taxon>Strongyloidea</taxon>
        <taxon>Ancylostomatidae</taxon>
        <taxon>Ancylostomatinae</taxon>
        <taxon>Ancylostoma</taxon>
    </lineage>
</organism>
<dbReference type="Pfam" id="PF01391">
    <property type="entry name" value="Collagen"/>
    <property type="match status" value="1"/>
</dbReference>
<name>A0A016SFA0_9BILA</name>
<evidence type="ECO:0000313" key="4">
    <source>
        <dbReference type="Proteomes" id="UP000024635"/>
    </source>
</evidence>
<dbReference type="InterPro" id="IPR008160">
    <property type="entry name" value="Collagen"/>
</dbReference>
<keyword evidence="1" id="KW-0677">Repeat</keyword>
<evidence type="ECO:0000256" key="1">
    <source>
        <dbReference type="ARBA" id="ARBA00022737"/>
    </source>
</evidence>
<dbReference type="OrthoDB" id="8939548at2759"/>